<dbReference type="InterPro" id="IPR029058">
    <property type="entry name" value="AB_hydrolase_fold"/>
</dbReference>
<keyword evidence="2" id="KW-0378">Hydrolase</keyword>
<organism evidence="2 3">
    <name type="scientific">Chthoniobacter flavus Ellin428</name>
    <dbReference type="NCBI Taxonomy" id="497964"/>
    <lineage>
        <taxon>Bacteria</taxon>
        <taxon>Pseudomonadati</taxon>
        <taxon>Verrucomicrobiota</taxon>
        <taxon>Spartobacteria</taxon>
        <taxon>Chthoniobacterales</taxon>
        <taxon>Chthoniobacteraceae</taxon>
        <taxon>Chthoniobacter</taxon>
    </lineage>
</organism>
<dbReference type="InterPro" id="IPR000073">
    <property type="entry name" value="AB_hydrolase_1"/>
</dbReference>
<reference evidence="2 3" key="1">
    <citation type="journal article" date="2011" name="J. Bacteriol.">
        <title>Genome sequence of Chthoniobacter flavus Ellin428, an aerobic heterotrophic soil bacterium.</title>
        <authorList>
            <person name="Kant R."/>
            <person name="van Passel M.W."/>
            <person name="Palva A."/>
            <person name="Lucas S."/>
            <person name="Lapidus A."/>
            <person name="Glavina Del Rio T."/>
            <person name="Dalin E."/>
            <person name="Tice H."/>
            <person name="Bruce D."/>
            <person name="Goodwin L."/>
            <person name="Pitluck S."/>
            <person name="Larimer F.W."/>
            <person name="Land M.L."/>
            <person name="Hauser L."/>
            <person name="Sangwan P."/>
            <person name="de Vos W.M."/>
            <person name="Janssen P.H."/>
            <person name="Smidt H."/>
        </authorList>
    </citation>
    <scope>NUCLEOTIDE SEQUENCE [LARGE SCALE GENOMIC DNA]</scope>
    <source>
        <strain evidence="2 3">Ellin428</strain>
    </source>
</reference>
<dbReference type="InterPro" id="IPR050471">
    <property type="entry name" value="AB_hydrolase"/>
</dbReference>
<comment type="caution">
    <text evidence="2">The sequence shown here is derived from an EMBL/GenBank/DDBJ whole genome shotgun (WGS) entry which is preliminary data.</text>
</comment>
<evidence type="ECO:0000313" key="3">
    <source>
        <dbReference type="Proteomes" id="UP000005824"/>
    </source>
</evidence>
<dbReference type="RefSeq" id="WP_006983861.1">
    <property type="nucleotide sequence ID" value="NZ_ABVL01000046.1"/>
</dbReference>
<dbReference type="AlphaFoldDB" id="B4DCA3"/>
<name>B4DCA3_9BACT</name>
<dbReference type="SUPFAM" id="SSF53474">
    <property type="entry name" value="alpha/beta-Hydrolases"/>
    <property type="match status" value="1"/>
</dbReference>
<dbReference type="EMBL" id="ABVL01000046">
    <property type="protein sequence ID" value="EDY15933.1"/>
    <property type="molecule type" value="Genomic_DNA"/>
</dbReference>
<keyword evidence="3" id="KW-1185">Reference proteome</keyword>
<protein>
    <submittedName>
        <fullName evidence="2">Alpha/beta hydrolase fold protein</fullName>
    </submittedName>
</protein>
<dbReference type="InParanoid" id="B4DCA3"/>
<dbReference type="STRING" id="497964.CfE428DRAFT_6544"/>
<evidence type="ECO:0000259" key="1">
    <source>
        <dbReference type="Pfam" id="PF00561"/>
    </source>
</evidence>
<dbReference type="Gene3D" id="3.40.50.1820">
    <property type="entry name" value="alpha/beta hydrolase"/>
    <property type="match status" value="1"/>
</dbReference>
<feature type="domain" description="AB hydrolase-1" evidence="1">
    <location>
        <begin position="26"/>
        <end position="147"/>
    </location>
</feature>
<proteinExistence type="predicted"/>
<dbReference type="PANTHER" id="PTHR43433:SF10">
    <property type="entry name" value="AB HYDROLASE-1 DOMAIN-CONTAINING PROTEIN"/>
    <property type="match status" value="1"/>
</dbReference>
<dbReference type="PANTHER" id="PTHR43433">
    <property type="entry name" value="HYDROLASE, ALPHA/BETA FOLD FAMILY PROTEIN"/>
    <property type="match status" value="1"/>
</dbReference>
<dbReference type="Proteomes" id="UP000005824">
    <property type="component" value="Unassembled WGS sequence"/>
</dbReference>
<evidence type="ECO:0000313" key="2">
    <source>
        <dbReference type="EMBL" id="EDY15933.1"/>
    </source>
</evidence>
<sequence>MASRVLDLPDGRQLAIAEYGDPHGTPVLFCHGWPASRLQGGLLHEAACALGARIIAPDRPGVGLSPIHPGRTLTDWPKLIGDMADVLGLEQFRVLGVSGGGPYALAAAWGLPDRIPVVSVVCSAPPLAERKDIRYLNPAYRWLLRTQRVRPSVLRWVFRAARPVARLRPPLWIRPWILRKMPPPEAETLADHAIFESCFRNYRESWRVGADGLYGDGVIYTQPWGFPLNEVRVHVRLWHGKQDANFAWQLAEEMVAQLPNCEPRFLEDEAHYSLAIRHRRAILADLLTYQS</sequence>
<gene>
    <name evidence="2" type="ORF">CfE428DRAFT_6544</name>
</gene>
<dbReference type="Pfam" id="PF00561">
    <property type="entry name" value="Abhydrolase_1"/>
    <property type="match status" value="1"/>
</dbReference>
<dbReference type="GO" id="GO:0016787">
    <property type="term" value="F:hydrolase activity"/>
    <property type="evidence" value="ECO:0007669"/>
    <property type="project" value="UniProtKB-KW"/>
</dbReference>
<accession>B4DCA3</accession>
<dbReference type="eggNOG" id="COG0596">
    <property type="taxonomic scope" value="Bacteria"/>
</dbReference>